<dbReference type="AlphaFoldDB" id="A0A1I5A897"/>
<organism evidence="1 2">
    <name type="scientific">Proteiniclasticum ruminis</name>
    <dbReference type="NCBI Taxonomy" id="398199"/>
    <lineage>
        <taxon>Bacteria</taxon>
        <taxon>Bacillati</taxon>
        <taxon>Bacillota</taxon>
        <taxon>Clostridia</taxon>
        <taxon>Eubacteriales</taxon>
        <taxon>Clostridiaceae</taxon>
        <taxon>Proteiniclasticum</taxon>
    </lineage>
</organism>
<proteinExistence type="predicted"/>
<protein>
    <submittedName>
        <fullName evidence="1">Uncharacterized protein</fullName>
    </submittedName>
</protein>
<dbReference type="EMBL" id="FOVK01000002">
    <property type="protein sequence ID" value="SFN58540.1"/>
    <property type="molecule type" value="Genomic_DNA"/>
</dbReference>
<reference evidence="1 2" key="1">
    <citation type="submission" date="2016-10" db="EMBL/GenBank/DDBJ databases">
        <authorList>
            <person name="de Groot N.N."/>
        </authorList>
    </citation>
    <scope>NUCLEOTIDE SEQUENCE [LARGE SCALE GENOMIC DNA]</scope>
    <source>
        <strain evidence="1 2">ML2</strain>
    </source>
</reference>
<keyword evidence="2" id="KW-1185">Reference proteome</keyword>
<sequence length="55" mass="6364">MASKIKVKLILELRAAQVSQREICRTRKMSQHSVGEVYKIANQLEITYDDIKDKS</sequence>
<evidence type="ECO:0000313" key="2">
    <source>
        <dbReference type="Proteomes" id="UP000181899"/>
    </source>
</evidence>
<name>A0A1I5A897_9CLOT</name>
<feature type="non-terminal residue" evidence="1">
    <location>
        <position position="55"/>
    </location>
</feature>
<evidence type="ECO:0000313" key="1">
    <source>
        <dbReference type="EMBL" id="SFN58540.1"/>
    </source>
</evidence>
<dbReference type="Proteomes" id="UP000181899">
    <property type="component" value="Unassembled WGS sequence"/>
</dbReference>
<accession>A0A1I5A897</accession>
<gene>
    <name evidence="1" type="ORF">SAMN04488695_102370</name>
</gene>